<reference evidence="1" key="1">
    <citation type="submission" date="2022-12" db="EMBL/GenBank/DDBJ databases">
        <title>Draft genome assemblies for two species of Escallonia (Escalloniales).</title>
        <authorList>
            <person name="Chanderbali A."/>
            <person name="Dervinis C."/>
            <person name="Anghel I."/>
            <person name="Soltis D."/>
            <person name="Soltis P."/>
            <person name="Zapata F."/>
        </authorList>
    </citation>
    <scope>NUCLEOTIDE SEQUENCE</scope>
    <source>
        <strain evidence="1">UCBG92.1500</strain>
        <tissue evidence="1">Leaf</tissue>
    </source>
</reference>
<proteinExistence type="predicted"/>
<comment type="caution">
    <text evidence="1">The sequence shown here is derived from an EMBL/GenBank/DDBJ whole genome shotgun (WGS) entry which is preliminary data.</text>
</comment>
<gene>
    <name evidence="1" type="ORF">RJ640_027620</name>
</gene>
<evidence type="ECO:0000313" key="1">
    <source>
        <dbReference type="EMBL" id="KAK2976784.1"/>
    </source>
</evidence>
<accession>A0AA88UA03</accession>
<dbReference type="EMBL" id="JAVXUO010002040">
    <property type="protein sequence ID" value="KAK2976784.1"/>
    <property type="molecule type" value="Genomic_DNA"/>
</dbReference>
<evidence type="ECO:0000313" key="2">
    <source>
        <dbReference type="Proteomes" id="UP001187471"/>
    </source>
</evidence>
<dbReference type="Proteomes" id="UP001187471">
    <property type="component" value="Unassembled WGS sequence"/>
</dbReference>
<sequence>MQSAVPDLYDLVISHSARLLLSGQEDSDKNNLAMDATGNLLAHSCRLNMHIVSPHGVVFEIRVSDGYGARWSEDGTQCDCLI</sequence>
<keyword evidence="2" id="KW-1185">Reference proteome</keyword>
<protein>
    <submittedName>
        <fullName evidence="1">Uncharacterized protein</fullName>
    </submittedName>
</protein>
<dbReference type="PANTHER" id="PTHR34204">
    <property type="entry name" value="RNA-BINDING ASCH DOMAIN PROTEIN"/>
    <property type="match status" value="1"/>
</dbReference>
<name>A0AA88UA03_9ASTE</name>
<organism evidence="1 2">
    <name type="scientific">Escallonia rubra</name>
    <dbReference type="NCBI Taxonomy" id="112253"/>
    <lineage>
        <taxon>Eukaryota</taxon>
        <taxon>Viridiplantae</taxon>
        <taxon>Streptophyta</taxon>
        <taxon>Embryophyta</taxon>
        <taxon>Tracheophyta</taxon>
        <taxon>Spermatophyta</taxon>
        <taxon>Magnoliopsida</taxon>
        <taxon>eudicotyledons</taxon>
        <taxon>Gunneridae</taxon>
        <taxon>Pentapetalae</taxon>
        <taxon>asterids</taxon>
        <taxon>campanulids</taxon>
        <taxon>Escalloniales</taxon>
        <taxon>Escalloniaceae</taxon>
        <taxon>Escallonia</taxon>
    </lineage>
</organism>
<dbReference type="PANTHER" id="PTHR34204:SF2">
    <property type="entry name" value="RNA-BINDING ASCH DOMAIN PROTEIN"/>
    <property type="match status" value="1"/>
</dbReference>
<dbReference type="AlphaFoldDB" id="A0AA88UA03"/>